<dbReference type="Gene3D" id="2.60.40.150">
    <property type="entry name" value="C2 domain"/>
    <property type="match status" value="1"/>
</dbReference>
<evidence type="ECO:0000256" key="4">
    <source>
        <dbReference type="SAM" id="Phobius"/>
    </source>
</evidence>
<dbReference type="SUPFAM" id="SSF57889">
    <property type="entry name" value="Cysteine-rich domain"/>
    <property type="match status" value="1"/>
</dbReference>
<dbReference type="CDD" id="cd08678">
    <property type="entry name" value="C2_C21orf25-like"/>
    <property type="match status" value="1"/>
</dbReference>
<evidence type="ECO:0000256" key="1">
    <source>
        <dbReference type="ARBA" id="ARBA00022723"/>
    </source>
</evidence>
<feature type="compositionally biased region" description="Low complexity" evidence="3">
    <location>
        <begin position="751"/>
        <end position="763"/>
    </location>
</feature>
<sequence>MGSSGQEEAPGIFWAWVEAASGNMALALTTLVEQVQSWAKGVGVGGLLTLQPVMDTLGTLLVGWMIFVTLILILGTFFYFKFIHHLENEGTDTASQGRGEDKGGARTSGSATQGKAKAIRKEEQARKPTIVPERKADPVSAPVGTGADPDAVKWACNVFTWLYNSAEGGKVVNKVWLDTLNENTVKTAIETGILIEVVELMKQTPAPTLSNMVVDCSPTDNVTITCDCDATLYLRIITTRTQGDRTTESEYACAVTPLRGRLNIAAVTAELLAVAKFDGWPEVSLTLEGIRNNATGRDEQQMLDVINEVVSSALRNSVLEFNFQPNQTFPRFRRARQVPDPIIPVGYDSMSTTSHSTTSQPMGIPGLNGKRLLVKIVKAMGVGCEKPVFEAYSVVEMDEPPQKFTTSVVKDTNSPFWDEQFLFDLSGGTLELLFELYDKSSGTFLGLGIVGIEELVATPSQRQIIPLQSRPYENDEVSGSLTVEFLFLDRADLPEHTLRASTTSKSVTPRGDLITTTTTTYIKAPEAQDPPIADVVVNGGDGVAAAAIRDIEEKTVVTNNASRSTMIIHASKKVQRAPSGEYEEVLLQPDQDGQGYMADDLYNLTMTATTTGTPTITTTGASTAMPSTTTTTTTVATSSVPPSTAASTTEPAEDEERGRSRGVRRKRDSFFGTLKKRFSRSKVRSKSMDPGMRDSSLERDPSVGRSISMERSSTLNRASVPDEAQPGTPSTQDSAEPRLLSVPSGAGGDAGSTRSSLSDASAISGSSTRTYVNEASTLIIETSENGVFKHYLIPLSLQQKSKWRKKGLKLHIFGEHTFIAKHMSSSTQCEVCQKTLGRRFGKQGYICRDCGYKCHKPCHVKTEITCPNSTVNNMDLEYVRDPKEERRAWLKKTKTT</sequence>
<feature type="compositionally biased region" description="Basic and acidic residues" evidence="3">
    <location>
        <begin position="691"/>
        <end position="702"/>
    </location>
</feature>
<feature type="domain" description="Phorbol-ester/DAG-type" evidence="6">
    <location>
        <begin position="815"/>
        <end position="866"/>
    </location>
</feature>
<feature type="compositionally biased region" description="Basic and acidic residues" evidence="3">
    <location>
        <begin position="119"/>
        <end position="131"/>
    </location>
</feature>
<keyword evidence="1" id="KW-0479">Metal-binding</keyword>
<proteinExistence type="predicted"/>
<dbReference type="Pfam" id="PF00130">
    <property type="entry name" value="C1_1"/>
    <property type="match status" value="1"/>
</dbReference>
<dbReference type="AlphaFoldDB" id="A0A0P4W3W3"/>
<dbReference type="CDD" id="cd20831">
    <property type="entry name" value="C1_dGM13116p-like"/>
    <property type="match status" value="1"/>
</dbReference>
<evidence type="ECO:0000256" key="3">
    <source>
        <dbReference type="SAM" id="MobiDB-lite"/>
    </source>
</evidence>
<evidence type="ECO:0000313" key="7">
    <source>
        <dbReference type="EMBL" id="JAI60569.1"/>
    </source>
</evidence>
<feature type="compositionally biased region" description="Basic residues" evidence="3">
    <location>
        <begin position="674"/>
        <end position="685"/>
    </location>
</feature>
<keyword evidence="4" id="KW-0472">Membrane</keyword>
<dbReference type="PROSITE" id="PS50081">
    <property type="entry name" value="ZF_DAG_PE_2"/>
    <property type="match status" value="1"/>
</dbReference>
<keyword evidence="4" id="KW-1133">Transmembrane helix</keyword>
<feature type="compositionally biased region" description="Low complexity" evidence="3">
    <location>
        <begin position="617"/>
        <end position="650"/>
    </location>
</feature>
<dbReference type="SMART" id="SM00109">
    <property type="entry name" value="C1"/>
    <property type="match status" value="1"/>
</dbReference>
<evidence type="ECO:0000259" key="5">
    <source>
        <dbReference type="PROSITE" id="PS50004"/>
    </source>
</evidence>
<dbReference type="Gene3D" id="3.30.60.20">
    <property type="match status" value="1"/>
</dbReference>
<dbReference type="PROSITE" id="PS50004">
    <property type="entry name" value="C2"/>
    <property type="match status" value="1"/>
</dbReference>
<dbReference type="InterPro" id="IPR039934">
    <property type="entry name" value="C2CD2/C2CD2L"/>
</dbReference>
<dbReference type="InterPro" id="IPR035892">
    <property type="entry name" value="C2_domain_sf"/>
</dbReference>
<dbReference type="InterPro" id="IPR046349">
    <property type="entry name" value="C1-like_sf"/>
</dbReference>
<protein>
    <recommendedName>
        <fullName evidence="8">Phorbol-ester/DAG-type domain-containing protein</fullName>
    </recommendedName>
</protein>
<feature type="transmembrane region" description="Helical" evidence="4">
    <location>
        <begin position="57"/>
        <end position="80"/>
    </location>
</feature>
<dbReference type="Pfam" id="PF00168">
    <property type="entry name" value="C2"/>
    <property type="match status" value="1"/>
</dbReference>
<evidence type="ECO:0000256" key="2">
    <source>
        <dbReference type="ARBA" id="ARBA00022833"/>
    </source>
</evidence>
<reference evidence="7" key="1">
    <citation type="submission" date="2015-09" db="EMBL/GenBank/DDBJ databases">
        <title>Scylla olivacea transcriptome.</title>
        <authorList>
            <person name="Ikhwanuddin M."/>
        </authorList>
    </citation>
    <scope>NUCLEOTIDE SEQUENCE</scope>
</reference>
<dbReference type="PROSITE" id="PS00479">
    <property type="entry name" value="ZF_DAG_PE_1"/>
    <property type="match status" value="1"/>
</dbReference>
<dbReference type="PANTHER" id="PTHR21119:SF5">
    <property type="entry name" value="C2 DOMAIN-CONTAINING PROTEIN"/>
    <property type="match status" value="1"/>
</dbReference>
<dbReference type="EMBL" id="GDRN01089919">
    <property type="protein sequence ID" value="JAI60569.1"/>
    <property type="molecule type" value="Transcribed_RNA"/>
</dbReference>
<dbReference type="PANTHER" id="PTHR21119">
    <property type="entry name" value="C2 DOMAIN-CONTAINING PROTEIN"/>
    <property type="match status" value="1"/>
</dbReference>
<dbReference type="InterPro" id="IPR000008">
    <property type="entry name" value="C2_dom"/>
</dbReference>
<keyword evidence="4" id="KW-0812">Transmembrane</keyword>
<organism evidence="7">
    <name type="scientific">Scylla olivacea</name>
    <name type="common">Orange mud crab</name>
    <name type="synonym">Cancer olivacea</name>
    <dbReference type="NCBI Taxonomy" id="85551"/>
    <lineage>
        <taxon>Eukaryota</taxon>
        <taxon>Metazoa</taxon>
        <taxon>Ecdysozoa</taxon>
        <taxon>Arthropoda</taxon>
        <taxon>Crustacea</taxon>
        <taxon>Multicrustacea</taxon>
        <taxon>Malacostraca</taxon>
        <taxon>Eumalacostraca</taxon>
        <taxon>Eucarida</taxon>
        <taxon>Decapoda</taxon>
        <taxon>Pleocyemata</taxon>
        <taxon>Brachyura</taxon>
        <taxon>Eubrachyura</taxon>
        <taxon>Portunoidea</taxon>
        <taxon>Portunidae</taxon>
        <taxon>Portuninae</taxon>
        <taxon>Scylla</taxon>
    </lineage>
</organism>
<dbReference type="SMART" id="SM00239">
    <property type="entry name" value="C2"/>
    <property type="match status" value="1"/>
</dbReference>
<accession>A0A0P4W3W3</accession>
<feature type="region of interest" description="Disordered" evidence="3">
    <location>
        <begin position="91"/>
        <end position="131"/>
    </location>
</feature>
<feature type="region of interest" description="Disordered" evidence="3">
    <location>
        <begin position="617"/>
        <end position="763"/>
    </location>
</feature>
<dbReference type="SUPFAM" id="SSF49562">
    <property type="entry name" value="C2 domain (Calcium/lipid-binding domain, CaLB)"/>
    <property type="match status" value="1"/>
</dbReference>
<evidence type="ECO:0000259" key="6">
    <source>
        <dbReference type="PROSITE" id="PS50081"/>
    </source>
</evidence>
<dbReference type="GO" id="GO:0046872">
    <property type="term" value="F:metal ion binding"/>
    <property type="evidence" value="ECO:0007669"/>
    <property type="project" value="UniProtKB-KW"/>
</dbReference>
<evidence type="ECO:0008006" key="8">
    <source>
        <dbReference type="Google" id="ProtNLM"/>
    </source>
</evidence>
<dbReference type="InterPro" id="IPR002219">
    <property type="entry name" value="PKC_DAG/PE"/>
</dbReference>
<keyword evidence="2" id="KW-0862">Zinc</keyword>
<feature type="domain" description="C2" evidence="5">
    <location>
        <begin position="352"/>
        <end position="472"/>
    </location>
</feature>
<name>A0A0P4W3W3_SCYOL</name>